<dbReference type="EMBL" id="BART01018363">
    <property type="protein sequence ID" value="GAG74812.1"/>
    <property type="molecule type" value="Genomic_DNA"/>
</dbReference>
<name>X1B0A8_9ZZZZ</name>
<comment type="caution">
    <text evidence="1">The sequence shown here is derived from an EMBL/GenBank/DDBJ whole genome shotgun (WGS) entry which is preliminary data.</text>
</comment>
<protein>
    <submittedName>
        <fullName evidence="1">Uncharacterized protein</fullName>
    </submittedName>
</protein>
<dbReference type="AlphaFoldDB" id="X1B0A8"/>
<gene>
    <name evidence="1" type="ORF">S01H4_34675</name>
</gene>
<proteinExistence type="predicted"/>
<reference evidence="1" key="1">
    <citation type="journal article" date="2014" name="Front. Microbiol.">
        <title>High frequency of phylogenetically diverse reductive dehalogenase-homologous genes in deep subseafloor sedimentary metagenomes.</title>
        <authorList>
            <person name="Kawai M."/>
            <person name="Futagami T."/>
            <person name="Toyoda A."/>
            <person name="Takaki Y."/>
            <person name="Nishi S."/>
            <person name="Hori S."/>
            <person name="Arai W."/>
            <person name="Tsubouchi T."/>
            <person name="Morono Y."/>
            <person name="Uchiyama I."/>
            <person name="Ito T."/>
            <person name="Fujiyama A."/>
            <person name="Inagaki F."/>
            <person name="Takami H."/>
        </authorList>
    </citation>
    <scope>NUCLEOTIDE SEQUENCE</scope>
    <source>
        <strain evidence="1">Expedition CK06-06</strain>
    </source>
</reference>
<organism evidence="1">
    <name type="scientific">marine sediment metagenome</name>
    <dbReference type="NCBI Taxonomy" id="412755"/>
    <lineage>
        <taxon>unclassified sequences</taxon>
        <taxon>metagenomes</taxon>
        <taxon>ecological metagenomes</taxon>
    </lineage>
</organism>
<evidence type="ECO:0000313" key="1">
    <source>
        <dbReference type="EMBL" id="GAG74812.1"/>
    </source>
</evidence>
<sequence length="52" mass="6100">MDLNELEIKELKMLLKESGELIWNVDHYWLPSNDAISDQSQNLLTKIEEALK</sequence>
<accession>X1B0A8</accession>